<dbReference type="Pfam" id="PF04002">
    <property type="entry name" value="RadC"/>
    <property type="match status" value="1"/>
</dbReference>
<gene>
    <name evidence="9" type="ORF">J2Z35_002028</name>
</gene>
<dbReference type="InterPro" id="IPR025657">
    <property type="entry name" value="RadC_JAB"/>
</dbReference>
<keyword evidence="10" id="KW-1185">Reference proteome</keyword>
<reference evidence="9 10" key="1">
    <citation type="submission" date="2021-03" db="EMBL/GenBank/DDBJ databases">
        <title>Genomic Encyclopedia of Type Strains, Phase IV (KMG-IV): sequencing the most valuable type-strain genomes for metagenomic binning, comparative biology and taxonomic classification.</title>
        <authorList>
            <person name="Goeker M."/>
        </authorList>
    </citation>
    <scope>NUCLEOTIDE SEQUENCE [LARGE SCALE GENOMIC DNA]</scope>
    <source>
        <strain evidence="9 10">DSM 27512</strain>
    </source>
</reference>
<dbReference type="RefSeq" id="WP_209661278.1">
    <property type="nucleotide sequence ID" value="NZ_JAGGLI010000023.1"/>
</dbReference>
<evidence type="ECO:0000256" key="4">
    <source>
        <dbReference type="ARBA" id="ARBA00022801"/>
    </source>
</evidence>
<sequence>MSNLYNAFGCENKEQLYNKIISGVDDIRPLLDFLDYAKGSLVSKEKPIQSDQTFYEYVRKVDKPTKSKVQLLFVNTKNIPIYSTKVSINHRDDIKRAISEALNAGASRAFLTYHDKSTKKNVSRIDEILKFIGIEMVDKMKYIEADNEFISYRNENTFSGLYNYPEYKETLFIHEENNEIIDFSNYENYNEFSSFLAERENQNLNIITDIEKIKTNLKLGFQHEKQEIFGCILYDDDYKIQKSINIFKGGVSSSIVDPRILFQEILKNESAGFIVYHNHPSGTTKPSNEDMIITKRISTISEQLGLQFCDHFIIGKEQILSFAKEVDSMLFNNIDYTIDVVNAKESDSIYKGEYREFEEKENMFNEEFEELCDDLKLNYEIEYEKFEKQYEKFKETTPISDLQSYIDFWDDYNSSIRIENQYWNEDNSKARFDKALDKNNIDDSALQNSDFEDAKKNISNMIYSNYENYVKAVISLEKGIDDFNVLDKVFKRFMDDDSITLLDEKIDSLIETAERLFSNDKKKDVEKENINGKNKSDLNKSEKNQTKENKKTEISL</sequence>
<keyword evidence="2" id="KW-0645">Protease</keyword>
<comment type="similarity">
    <text evidence="1">Belongs to the UPF0758 family.</text>
</comment>
<evidence type="ECO:0000256" key="2">
    <source>
        <dbReference type="ARBA" id="ARBA00022670"/>
    </source>
</evidence>
<accession>A0ABS4KKB9</accession>
<proteinExistence type="inferred from homology"/>
<dbReference type="EMBL" id="JAGGLI010000023">
    <property type="protein sequence ID" value="MBP2028227.1"/>
    <property type="molecule type" value="Genomic_DNA"/>
</dbReference>
<evidence type="ECO:0000256" key="7">
    <source>
        <dbReference type="SAM" id="MobiDB-lite"/>
    </source>
</evidence>
<name>A0ABS4KKB9_9FIRM</name>
<keyword evidence="4" id="KW-0378">Hydrolase</keyword>
<keyword evidence="3" id="KW-0479">Metal-binding</keyword>
<feature type="domain" description="MPN" evidence="8">
    <location>
        <begin position="206"/>
        <end position="328"/>
    </location>
</feature>
<keyword evidence="6" id="KW-0482">Metalloprotease</keyword>
<dbReference type="PANTHER" id="PTHR30471:SF3">
    <property type="entry name" value="UPF0758 PROTEIN YEES-RELATED"/>
    <property type="match status" value="1"/>
</dbReference>
<protein>
    <submittedName>
        <fullName evidence="9">DNA repair protein RadC</fullName>
    </submittedName>
</protein>
<dbReference type="InterPro" id="IPR037518">
    <property type="entry name" value="MPN"/>
</dbReference>
<evidence type="ECO:0000256" key="6">
    <source>
        <dbReference type="ARBA" id="ARBA00023049"/>
    </source>
</evidence>
<dbReference type="InterPro" id="IPR020891">
    <property type="entry name" value="UPF0758_CS"/>
</dbReference>
<evidence type="ECO:0000259" key="8">
    <source>
        <dbReference type="PROSITE" id="PS50249"/>
    </source>
</evidence>
<evidence type="ECO:0000256" key="5">
    <source>
        <dbReference type="ARBA" id="ARBA00022833"/>
    </source>
</evidence>
<evidence type="ECO:0000256" key="3">
    <source>
        <dbReference type="ARBA" id="ARBA00022723"/>
    </source>
</evidence>
<dbReference type="Proteomes" id="UP001314903">
    <property type="component" value="Unassembled WGS sequence"/>
</dbReference>
<comment type="caution">
    <text evidence="9">The sequence shown here is derived from an EMBL/GenBank/DDBJ whole genome shotgun (WGS) entry which is preliminary data.</text>
</comment>
<evidence type="ECO:0000313" key="10">
    <source>
        <dbReference type="Proteomes" id="UP001314903"/>
    </source>
</evidence>
<dbReference type="PANTHER" id="PTHR30471">
    <property type="entry name" value="DNA REPAIR PROTEIN RADC"/>
    <property type="match status" value="1"/>
</dbReference>
<evidence type="ECO:0000313" key="9">
    <source>
        <dbReference type="EMBL" id="MBP2028227.1"/>
    </source>
</evidence>
<keyword evidence="5" id="KW-0862">Zinc</keyword>
<organism evidence="9 10">
    <name type="scientific">Acetoanaerobium pronyense</name>
    <dbReference type="NCBI Taxonomy" id="1482736"/>
    <lineage>
        <taxon>Bacteria</taxon>
        <taxon>Bacillati</taxon>
        <taxon>Bacillota</taxon>
        <taxon>Clostridia</taxon>
        <taxon>Peptostreptococcales</taxon>
        <taxon>Filifactoraceae</taxon>
        <taxon>Acetoanaerobium</taxon>
    </lineage>
</organism>
<evidence type="ECO:0000256" key="1">
    <source>
        <dbReference type="ARBA" id="ARBA00010243"/>
    </source>
</evidence>
<dbReference type="Gene3D" id="3.40.140.10">
    <property type="entry name" value="Cytidine Deaminase, domain 2"/>
    <property type="match status" value="1"/>
</dbReference>
<feature type="region of interest" description="Disordered" evidence="7">
    <location>
        <begin position="521"/>
        <end position="556"/>
    </location>
</feature>
<dbReference type="PROSITE" id="PS01302">
    <property type="entry name" value="UPF0758"/>
    <property type="match status" value="1"/>
</dbReference>
<dbReference type="PROSITE" id="PS50249">
    <property type="entry name" value="MPN"/>
    <property type="match status" value="1"/>
</dbReference>
<dbReference type="CDD" id="cd08071">
    <property type="entry name" value="MPN_DUF2466"/>
    <property type="match status" value="1"/>
</dbReference>
<dbReference type="InterPro" id="IPR001405">
    <property type="entry name" value="UPF0758"/>
</dbReference>